<evidence type="ECO:0000313" key="4">
    <source>
        <dbReference type="Proteomes" id="UP000014760"/>
    </source>
</evidence>
<evidence type="ECO:0000256" key="1">
    <source>
        <dbReference type="SAM" id="MobiDB-lite"/>
    </source>
</evidence>
<reference evidence="2 4" key="2">
    <citation type="journal article" date="2013" name="Nature">
        <title>Insights into bilaterian evolution from three spiralian genomes.</title>
        <authorList>
            <person name="Simakov O."/>
            <person name="Marletaz F."/>
            <person name="Cho S.J."/>
            <person name="Edsinger-Gonzales E."/>
            <person name="Havlak P."/>
            <person name="Hellsten U."/>
            <person name="Kuo D.H."/>
            <person name="Larsson T."/>
            <person name="Lv J."/>
            <person name="Arendt D."/>
            <person name="Savage R."/>
            <person name="Osoegawa K."/>
            <person name="de Jong P."/>
            <person name="Grimwood J."/>
            <person name="Chapman J.A."/>
            <person name="Shapiro H."/>
            <person name="Aerts A."/>
            <person name="Otillar R.P."/>
            <person name="Terry A.Y."/>
            <person name="Boore J.L."/>
            <person name="Grigoriev I.V."/>
            <person name="Lindberg D.R."/>
            <person name="Seaver E.C."/>
            <person name="Weisblat D.A."/>
            <person name="Putnam N.H."/>
            <person name="Rokhsar D.S."/>
        </authorList>
    </citation>
    <scope>NUCLEOTIDE SEQUENCE</scope>
    <source>
        <strain evidence="2 4">I ESC-2004</strain>
    </source>
</reference>
<dbReference type="OrthoDB" id="6131651at2759"/>
<dbReference type="EnsemblMetazoa" id="CapteT186153">
    <property type="protein sequence ID" value="CapteP186153"/>
    <property type="gene ID" value="CapteG186153"/>
</dbReference>
<feature type="region of interest" description="Disordered" evidence="1">
    <location>
        <begin position="216"/>
        <end position="252"/>
    </location>
</feature>
<proteinExistence type="predicted"/>
<dbReference type="HOGENOM" id="CLU_740206_0_0_1"/>
<feature type="region of interest" description="Disordered" evidence="1">
    <location>
        <begin position="33"/>
        <end position="54"/>
    </location>
</feature>
<dbReference type="EMBL" id="KB303020">
    <property type="protein sequence ID" value="ELU03599.1"/>
    <property type="molecule type" value="Genomic_DNA"/>
</dbReference>
<dbReference type="OMA" id="CDVIADH"/>
<protein>
    <submittedName>
        <fullName evidence="2 3">Uncharacterized protein</fullName>
    </submittedName>
</protein>
<dbReference type="Proteomes" id="UP000014760">
    <property type="component" value="Unassembled WGS sequence"/>
</dbReference>
<evidence type="ECO:0000313" key="3">
    <source>
        <dbReference type="EnsemblMetazoa" id="CapteP186153"/>
    </source>
</evidence>
<accession>R7UC79</accession>
<evidence type="ECO:0000313" key="2">
    <source>
        <dbReference type="EMBL" id="ELU03599.1"/>
    </source>
</evidence>
<name>R7UC79_CAPTE</name>
<gene>
    <name evidence="2" type="ORF">CAPTEDRAFT_186153</name>
</gene>
<feature type="compositionally biased region" description="Basic and acidic residues" evidence="1">
    <location>
        <begin position="39"/>
        <end position="49"/>
    </location>
</feature>
<dbReference type="EMBL" id="AMQN01001485">
    <property type="status" value="NOT_ANNOTATED_CDS"/>
    <property type="molecule type" value="Genomic_DNA"/>
</dbReference>
<reference evidence="3" key="3">
    <citation type="submission" date="2015-06" db="UniProtKB">
        <authorList>
            <consortium name="EnsemblMetazoa"/>
        </authorList>
    </citation>
    <scope>IDENTIFICATION</scope>
</reference>
<dbReference type="AlphaFoldDB" id="R7UC79"/>
<keyword evidence="4" id="KW-1185">Reference proteome</keyword>
<sequence>MTSEVTNNSKVGLGQLQCKYNARSTSNMPSLLAEYGLPEAERPKSEPPKRRTRRVRIKISKENNFDKEENDTKAKARKEHYLQVYNDIQRLNQYHYEDHMQQLQDKVAKQRQEIKKRNEIYENKRKLKEFTKPPKKQPFRHDVTTDDSFLQGIPKSKYYKIVPLYDRLLASGCIRNTTDANNFWKNIRDPQVFDQIFRSEDGSDDLDPDSLAEILTREPDLTPMSPIKESHEPTPGPASYSQPKTSAPHKKALDPYTIARMAAIELDKKYPQLVLPKLSCFSTDLNEKPPDPVEVEGQLAKEQREKERLLFVKRIRRMYHLSQSNAASTQRIIDHHDSLFSPAHQTPDLEQLVSMTIHPVFVLAPINYRWLSGF</sequence>
<reference evidence="4" key="1">
    <citation type="submission" date="2012-12" db="EMBL/GenBank/DDBJ databases">
        <authorList>
            <person name="Hellsten U."/>
            <person name="Grimwood J."/>
            <person name="Chapman J.A."/>
            <person name="Shapiro H."/>
            <person name="Aerts A."/>
            <person name="Otillar R.P."/>
            <person name="Terry A.Y."/>
            <person name="Boore J.L."/>
            <person name="Simakov O."/>
            <person name="Marletaz F."/>
            <person name="Cho S.-J."/>
            <person name="Edsinger-Gonzales E."/>
            <person name="Havlak P."/>
            <person name="Kuo D.-H."/>
            <person name="Larsson T."/>
            <person name="Lv J."/>
            <person name="Arendt D."/>
            <person name="Savage R."/>
            <person name="Osoegawa K."/>
            <person name="de Jong P."/>
            <person name="Lindberg D.R."/>
            <person name="Seaver E.C."/>
            <person name="Weisblat D.A."/>
            <person name="Putnam N.H."/>
            <person name="Grigoriev I.V."/>
            <person name="Rokhsar D.S."/>
        </authorList>
    </citation>
    <scope>NUCLEOTIDE SEQUENCE</scope>
    <source>
        <strain evidence="4">I ESC-2004</strain>
    </source>
</reference>
<organism evidence="2">
    <name type="scientific">Capitella teleta</name>
    <name type="common">Polychaete worm</name>
    <dbReference type="NCBI Taxonomy" id="283909"/>
    <lineage>
        <taxon>Eukaryota</taxon>
        <taxon>Metazoa</taxon>
        <taxon>Spiralia</taxon>
        <taxon>Lophotrochozoa</taxon>
        <taxon>Annelida</taxon>
        <taxon>Polychaeta</taxon>
        <taxon>Sedentaria</taxon>
        <taxon>Scolecida</taxon>
        <taxon>Capitellidae</taxon>
        <taxon>Capitella</taxon>
    </lineage>
</organism>